<keyword evidence="2" id="KW-1185">Reference proteome</keyword>
<feature type="non-terminal residue" evidence="1">
    <location>
        <position position="716"/>
    </location>
</feature>
<name>A0ACC1L0V2_9FUNG</name>
<gene>
    <name evidence="1" type="ORF">H4R21_003821</name>
</gene>
<sequence>MRHRHVGLFGHGVLAFVVASLCASLAQAYFAFFVPSRWTTPMVGRGVSSESLLLEARLALNAAAVCVLLTLRKLPEPSSPAALTAVPGELERLLGLDCGDAYSALQARERLLSPDDKTRRPSSETGDSILQNTLFCWVGQRIALGNERRQLQLDDLFEPPARYSLLATWRRFCSSSRGSRSGLARQIATALMPELALQAVLNPLCVALDYGQPFLMQQLLRFVGMHNNDPSAGLRYGLFLAACLLATSLAATIVQQQQDWSARTLLMHVRNILVAKVARKTMANKARGVGAASQGAGPHGKAPEGRVYSVLTTDIRRMANMIKLVRALILVPCQLLFGAWYLYRLLGAAGVLGMFVLAAAMVVTRRLIAQAKQIEAASGLLNDRRVAAVGEVLRGITSIKLLGLGSRFVELVGAKRAEQLAMLWRRAKVHSLISMLTVGSLPFVSFIAFAVYGMAHGLDAEIIFTAIAVFKIIQRSMDMVPTVVANSTAFYVSFCRIEDYLAQPEVQPLDDRVNGRSDELGFDGARLVWDRASPFALDGLSVRFPRGALTVVGGPTGSGKSSLLSALIGEMELRQGSVLVPTAAAEGDRLGDVAGGSVLRDIAYVPQEPWLRNATIRDNILFGERFDQARYESAVHTCALGPDLAALLAGDLTEIGERGITLSGGQRQRIALARAVYSSRQTLLIDDCLSAVDAQTGRHILHECLLGQSSLMAGRT</sequence>
<evidence type="ECO:0000313" key="1">
    <source>
        <dbReference type="EMBL" id="KAJ2798706.1"/>
    </source>
</evidence>
<dbReference type="EMBL" id="JANBUN010001304">
    <property type="protein sequence ID" value="KAJ2798706.1"/>
    <property type="molecule type" value="Genomic_DNA"/>
</dbReference>
<dbReference type="Proteomes" id="UP001140087">
    <property type="component" value="Unassembled WGS sequence"/>
</dbReference>
<evidence type="ECO:0000313" key="2">
    <source>
        <dbReference type="Proteomes" id="UP001140087"/>
    </source>
</evidence>
<organism evidence="1 2">
    <name type="scientific">Coemansia helicoidea</name>
    <dbReference type="NCBI Taxonomy" id="1286919"/>
    <lineage>
        <taxon>Eukaryota</taxon>
        <taxon>Fungi</taxon>
        <taxon>Fungi incertae sedis</taxon>
        <taxon>Zoopagomycota</taxon>
        <taxon>Kickxellomycotina</taxon>
        <taxon>Kickxellomycetes</taxon>
        <taxon>Kickxellales</taxon>
        <taxon>Kickxellaceae</taxon>
        <taxon>Coemansia</taxon>
    </lineage>
</organism>
<proteinExistence type="predicted"/>
<comment type="caution">
    <text evidence="1">The sequence shown here is derived from an EMBL/GenBank/DDBJ whole genome shotgun (WGS) entry which is preliminary data.</text>
</comment>
<accession>A0ACC1L0V2</accession>
<protein>
    <submittedName>
        <fullName evidence="1">Uncharacterized protein</fullName>
    </submittedName>
</protein>
<reference evidence="1" key="1">
    <citation type="submission" date="2022-07" db="EMBL/GenBank/DDBJ databases">
        <title>Phylogenomic reconstructions and comparative analyses of Kickxellomycotina fungi.</title>
        <authorList>
            <person name="Reynolds N.K."/>
            <person name="Stajich J.E."/>
            <person name="Barry K."/>
            <person name="Grigoriev I.V."/>
            <person name="Crous P."/>
            <person name="Smith M.E."/>
        </authorList>
    </citation>
    <scope>NUCLEOTIDE SEQUENCE</scope>
    <source>
        <strain evidence="1">BCRC 34780</strain>
    </source>
</reference>